<dbReference type="SUPFAM" id="SSF53756">
    <property type="entry name" value="UDP-Glycosyltransferase/glycogen phosphorylase"/>
    <property type="match status" value="1"/>
</dbReference>
<name>A0A1X7EH64_9BACT</name>
<dbReference type="AlphaFoldDB" id="A0A1X7EH64"/>
<dbReference type="Pfam" id="PF01075">
    <property type="entry name" value="Glyco_transf_9"/>
    <property type="match status" value="1"/>
</dbReference>
<dbReference type="InterPro" id="IPR051199">
    <property type="entry name" value="LPS_LOS_Heptosyltrfase"/>
</dbReference>
<dbReference type="RefSeq" id="WP_085103540.1">
    <property type="nucleotide sequence ID" value="NZ_FWZU01000005.1"/>
</dbReference>
<evidence type="ECO:0000256" key="1">
    <source>
        <dbReference type="ARBA" id="ARBA00022676"/>
    </source>
</evidence>
<proteinExistence type="predicted"/>
<keyword evidence="4" id="KW-1185">Reference proteome</keyword>
<dbReference type="Proteomes" id="UP000192906">
    <property type="component" value="Unassembled WGS sequence"/>
</dbReference>
<accession>A0A1X7EH64</accession>
<dbReference type="EMBL" id="FWZU01000005">
    <property type="protein sequence ID" value="SMF33830.1"/>
    <property type="molecule type" value="Genomic_DNA"/>
</dbReference>
<protein>
    <submittedName>
        <fullName evidence="3">Heptosyltransferase-3</fullName>
    </submittedName>
</protein>
<dbReference type="OrthoDB" id="9760688at2"/>
<dbReference type="PANTHER" id="PTHR30160">
    <property type="entry name" value="TETRAACYLDISACCHARIDE 4'-KINASE-RELATED"/>
    <property type="match status" value="1"/>
</dbReference>
<keyword evidence="1" id="KW-0328">Glycosyltransferase</keyword>
<dbReference type="Gene3D" id="3.40.50.2000">
    <property type="entry name" value="Glycogen Phosphorylase B"/>
    <property type="match status" value="2"/>
</dbReference>
<dbReference type="InterPro" id="IPR002201">
    <property type="entry name" value="Glyco_trans_9"/>
</dbReference>
<dbReference type="GO" id="GO:0009244">
    <property type="term" value="P:lipopolysaccharide core region biosynthetic process"/>
    <property type="evidence" value="ECO:0007669"/>
    <property type="project" value="TreeGrafter"/>
</dbReference>
<reference evidence="4" key="1">
    <citation type="submission" date="2017-04" db="EMBL/GenBank/DDBJ databases">
        <authorList>
            <person name="Varghese N."/>
            <person name="Submissions S."/>
        </authorList>
    </citation>
    <scope>NUCLEOTIDE SEQUENCE [LARGE SCALE GENOMIC DNA]</scope>
    <source>
        <strain evidence="4">K3S</strain>
    </source>
</reference>
<gene>
    <name evidence="3" type="ORF">SAMN06295933_2932</name>
</gene>
<evidence type="ECO:0000313" key="3">
    <source>
        <dbReference type="EMBL" id="SMF33830.1"/>
    </source>
</evidence>
<dbReference type="GO" id="GO:0008713">
    <property type="term" value="F:ADP-heptose-lipopolysaccharide heptosyltransferase activity"/>
    <property type="evidence" value="ECO:0007669"/>
    <property type="project" value="TreeGrafter"/>
</dbReference>
<evidence type="ECO:0000256" key="2">
    <source>
        <dbReference type="ARBA" id="ARBA00022679"/>
    </source>
</evidence>
<dbReference type="STRING" id="1519643.SAMN06295933_2932"/>
<organism evidence="3 4">
    <name type="scientific">Desulfovibrio gilichinskyi</name>
    <dbReference type="NCBI Taxonomy" id="1519643"/>
    <lineage>
        <taxon>Bacteria</taxon>
        <taxon>Pseudomonadati</taxon>
        <taxon>Thermodesulfobacteriota</taxon>
        <taxon>Desulfovibrionia</taxon>
        <taxon>Desulfovibrionales</taxon>
        <taxon>Desulfovibrionaceae</taxon>
        <taxon>Desulfovibrio</taxon>
    </lineage>
</organism>
<dbReference type="CDD" id="cd03789">
    <property type="entry name" value="GT9_LPS_heptosyltransferase"/>
    <property type="match status" value="1"/>
</dbReference>
<dbReference type="GO" id="GO:0005829">
    <property type="term" value="C:cytosol"/>
    <property type="evidence" value="ECO:0007669"/>
    <property type="project" value="TreeGrafter"/>
</dbReference>
<keyword evidence="2 3" id="KW-0808">Transferase</keyword>
<evidence type="ECO:0000313" key="4">
    <source>
        <dbReference type="Proteomes" id="UP000192906"/>
    </source>
</evidence>
<sequence>MNDITAINPKRILVCQLRQIGDVVLATASVYLLHKKYPQAEIHVYTEEKCAPVFDNNPAVKYVWSINKEELRNPFKALAFYRKVGKAGYDLVVDFQQLPRCRWMLFFCGAPVRLSFNPPWYNRFLYTNWPESIPGGYAAKYKAGVLSPLGIEWGDAKPQIFVSEKEREEARSCLASLGVKDDELLITLDPSHRRYTRRWPAEHYGKLISLLAEKRKDIKFFIIYGPGEKDVALKVKSVSTLESRCVMLEKAGSLRLMAALIERAVLHIGNCSAPRHFAVGVGTPSITIPGSSSSAWTFPSPDHIEVVPELECQPCSSESCSRGDLACLKDLSPEDVLAKVLEKI</sequence>